<comment type="caution">
    <text evidence="3">The sequence shown here is derived from an EMBL/GenBank/DDBJ whole genome shotgun (WGS) entry which is preliminary data.</text>
</comment>
<dbReference type="Pfam" id="PF11176">
    <property type="entry name" value="Tma16"/>
    <property type="match status" value="2"/>
</dbReference>
<dbReference type="Gene3D" id="1.20.1440.170">
    <property type="entry name" value="Translation machinery-associated protein 16-like"/>
    <property type="match status" value="1"/>
</dbReference>
<feature type="region of interest" description="Disordered" evidence="2">
    <location>
        <begin position="1"/>
        <end position="48"/>
    </location>
</feature>
<dbReference type="EMBL" id="SGPL01000261">
    <property type="protein sequence ID" value="THH14631.1"/>
    <property type="molecule type" value="Genomic_DNA"/>
</dbReference>
<dbReference type="PANTHER" id="PTHR13349">
    <property type="entry name" value="TRANSLATION MACHINERY-ASSOCIATED PROTEIN 16"/>
    <property type="match status" value="1"/>
</dbReference>
<evidence type="ECO:0000313" key="4">
    <source>
        <dbReference type="Proteomes" id="UP000310158"/>
    </source>
</evidence>
<evidence type="ECO:0000256" key="2">
    <source>
        <dbReference type="SAM" id="MobiDB-lite"/>
    </source>
</evidence>
<keyword evidence="4" id="KW-1185">Reference proteome</keyword>
<dbReference type="OrthoDB" id="270284at2759"/>
<evidence type="ECO:0000313" key="3">
    <source>
        <dbReference type="EMBL" id="THH14631.1"/>
    </source>
</evidence>
<dbReference type="InterPro" id="IPR038356">
    <property type="entry name" value="Tma16_sf"/>
</dbReference>
<accession>A0A4S4LSP0</accession>
<dbReference type="GO" id="GO:0005634">
    <property type="term" value="C:nucleus"/>
    <property type="evidence" value="ECO:0007669"/>
    <property type="project" value="TreeGrafter"/>
</dbReference>
<sequence>MAPSKTGKVDTKEKKAKKEKIFHPESRKAGQLARTQIRKSKLAGQASKRAKKHSSLVDFYGFFHHALPEEGELTLEDMHAIIGDVWLARHDAELEEERAARRKGRPKSVKEMKLEEMKLRESEQYRTGMGAVHYRIQFALFIYRRLLSEVPDLTHHANVALFRKWDQIEVAYVHMLRFIRITSAKLDIFVLSRQGRHSSLIGDTTNAAMMEDQAMDIVDAPLLADPVSRFSSTIMAMDEPA</sequence>
<name>A0A4S4LSP0_9AGAM</name>
<feature type="compositionally biased region" description="Basic and acidic residues" evidence="2">
    <location>
        <begin position="19"/>
        <end position="28"/>
    </location>
</feature>
<dbReference type="Proteomes" id="UP000310158">
    <property type="component" value="Unassembled WGS sequence"/>
</dbReference>
<gene>
    <name evidence="3" type="ORF">EW146_g5723</name>
</gene>
<organism evidence="3 4">
    <name type="scientific">Bondarzewia mesenterica</name>
    <dbReference type="NCBI Taxonomy" id="1095465"/>
    <lineage>
        <taxon>Eukaryota</taxon>
        <taxon>Fungi</taxon>
        <taxon>Dikarya</taxon>
        <taxon>Basidiomycota</taxon>
        <taxon>Agaricomycotina</taxon>
        <taxon>Agaricomycetes</taxon>
        <taxon>Russulales</taxon>
        <taxon>Bondarzewiaceae</taxon>
        <taxon>Bondarzewia</taxon>
    </lineage>
</organism>
<reference evidence="3 4" key="1">
    <citation type="submission" date="2019-02" db="EMBL/GenBank/DDBJ databases">
        <title>Genome sequencing of the rare red list fungi Bondarzewia mesenterica.</title>
        <authorList>
            <person name="Buettner E."/>
            <person name="Kellner H."/>
        </authorList>
    </citation>
    <scope>NUCLEOTIDE SEQUENCE [LARGE SCALE GENOMIC DNA]</scope>
    <source>
        <strain evidence="3 4">DSM 108281</strain>
    </source>
</reference>
<dbReference type="AlphaFoldDB" id="A0A4S4LSP0"/>
<dbReference type="InterPro" id="IPR021346">
    <property type="entry name" value="Tma16"/>
</dbReference>
<protein>
    <submittedName>
        <fullName evidence="3">Uncharacterized protein</fullName>
    </submittedName>
</protein>
<dbReference type="PANTHER" id="PTHR13349:SF2">
    <property type="entry name" value="TRANSLATION MACHINERY-ASSOCIATED PROTEIN 16"/>
    <property type="match status" value="1"/>
</dbReference>
<proteinExistence type="inferred from homology"/>
<evidence type="ECO:0000256" key="1">
    <source>
        <dbReference type="ARBA" id="ARBA00034127"/>
    </source>
</evidence>
<comment type="similarity">
    <text evidence="1">Belongs to the TMA16 family.</text>
</comment>